<gene>
    <name evidence="1" type="primary">rlmJ</name>
    <name evidence="2" type="ORF">GGD89_001704</name>
</gene>
<feature type="binding site" evidence="1">
    <location>
        <position position="120"/>
    </location>
    <ligand>
        <name>S-adenosyl-L-methionine</name>
        <dbReference type="ChEBI" id="CHEBI:59789"/>
    </ligand>
</feature>
<dbReference type="GO" id="GO:0070475">
    <property type="term" value="P:rRNA base methylation"/>
    <property type="evidence" value="ECO:0007669"/>
    <property type="project" value="UniProtKB-UniRule"/>
</dbReference>
<proteinExistence type="inferred from homology"/>
<dbReference type="Proteomes" id="UP000554286">
    <property type="component" value="Unassembled WGS sequence"/>
</dbReference>
<keyword evidence="1" id="KW-0698">rRNA processing</keyword>
<feature type="binding site" evidence="1">
    <location>
        <position position="41"/>
    </location>
    <ligand>
        <name>S-adenosyl-L-methionine</name>
        <dbReference type="ChEBI" id="CHEBI:59789"/>
    </ligand>
</feature>
<keyword evidence="1 2" id="KW-0808">Transferase</keyword>
<dbReference type="PANTHER" id="PTHR37426">
    <property type="entry name" value="RIBOSOMAL RNA LARGE SUBUNIT METHYLTRANSFERASE J"/>
    <property type="match status" value="1"/>
</dbReference>
<keyword evidence="1" id="KW-0694">RNA-binding</keyword>
<comment type="similarity">
    <text evidence="1">Belongs to the RlmJ family.</text>
</comment>
<keyword evidence="3" id="KW-1185">Reference proteome</keyword>
<evidence type="ECO:0000256" key="1">
    <source>
        <dbReference type="HAMAP-Rule" id="MF_00934"/>
    </source>
</evidence>
<dbReference type="Gene3D" id="3.40.50.150">
    <property type="entry name" value="Vaccinia Virus protein VP39"/>
    <property type="match status" value="1"/>
</dbReference>
<protein>
    <recommendedName>
        <fullName evidence="1">Ribosomal RNA large subunit methyltransferase J</fullName>
        <ecNumber evidence="1">2.1.1.266</ecNumber>
    </recommendedName>
    <alternativeName>
        <fullName evidence="1">23S rRNA (adenine(2030)-N6)-methyltransferase</fullName>
    </alternativeName>
    <alternativeName>
        <fullName evidence="1">23S rRNA m6A2030 methyltransferase</fullName>
    </alternativeName>
</protein>
<dbReference type="HAMAP" id="MF_00934">
    <property type="entry name" value="23SrRNA_methyltr_J"/>
    <property type="match status" value="1"/>
</dbReference>
<dbReference type="AlphaFoldDB" id="A0A7W6RCU0"/>
<feature type="active site" description="Proton acceptor" evidence="1">
    <location>
        <position position="166"/>
    </location>
</feature>
<feature type="binding site" evidence="1">
    <location>
        <position position="18"/>
    </location>
    <ligand>
        <name>S-adenosyl-L-methionine</name>
        <dbReference type="ChEBI" id="CHEBI:59789"/>
    </ligand>
</feature>
<dbReference type="InterPro" id="IPR007473">
    <property type="entry name" value="RlmJ"/>
</dbReference>
<dbReference type="GO" id="GO:0003723">
    <property type="term" value="F:RNA binding"/>
    <property type="evidence" value="ECO:0007669"/>
    <property type="project" value="UniProtKB-UniRule"/>
</dbReference>
<reference evidence="2 3" key="1">
    <citation type="submission" date="2020-08" db="EMBL/GenBank/DDBJ databases">
        <title>Genome sequencing of Purple Non-Sulfur Bacteria from various extreme environments.</title>
        <authorList>
            <person name="Mayer M."/>
        </authorList>
    </citation>
    <scope>NUCLEOTIDE SEQUENCE [LARGE SCALE GENOMIC DNA]</scope>
    <source>
        <strain evidence="2 3">JA131</strain>
    </source>
</reference>
<dbReference type="EMBL" id="JACIGK010000010">
    <property type="protein sequence ID" value="MBB4266078.1"/>
    <property type="molecule type" value="Genomic_DNA"/>
</dbReference>
<dbReference type="SUPFAM" id="SSF53335">
    <property type="entry name" value="S-adenosyl-L-methionine-dependent methyltransferases"/>
    <property type="match status" value="1"/>
</dbReference>
<evidence type="ECO:0000313" key="3">
    <source>
        <dbReference type="Proteomes" id="UP000554286"/>
    </source>
</evidence>
<feature type="site" description="Interaction with substrate rRNA" evidence="1">
    <location>
        <position position="3"/>
    </location>
</feature>
<dbReference type="PANTHER" id="PTHR37426:SF1">
    <property type="entry name" value="RIBOSOMAL RNA LARGE SUBUNIT METHYLTRANSFERASE J"/>
    <property type="match status" value="1"/>
</dbReference>
<evidence type="ECO:0000313" key="2">
    <source>
        <dbReference type="EMBL" id="MBB4266078.1"/>
    </source>
</evidence>
<comment type="caution">
    <text evidence="2">The sequence shown here is derived from an EMBL/GenBank/DDBJ whole genome shotgun (WGS) entry which is preliminary data.</text>
</comment>
<feature type="binding site" evidence="1">
    <location>
        <position position="166"/>
    </location>
    <ligand>
        <name>S-adenosyl-L-methionine</name>
        <dbReference type="ChEBI" id="CHEBI:59789"/>
    </ligand>
</feature>
<comment type="function">
    <text evidence="1">Specifically methylates the adenine in position 2030 of 23S rRNA.</text>
</comment>
<organism evidence="2 3">
    <name type="scientific">Roseospira visakhapatnamensis</name>
    <dbReference type="NCBI Taxonomy" id="390880"/>
    <lineage>
        <taxon>Bacteria</taxon>
        <taxon>Pseudomonadati</taxon>
        <taxon>Pseudomonadota</taxon>
        <taxon>Alphaproteobacteria</taxon>
        <taxon>Rhodospirillales</taxon>
        <taxon>Rhodospirillaceae</taxon>
        <taxon>Roseospira</taxon>
    </lineage>
</organism>
<feature type="binding site" evidence="1">
    <location>
        <begin position="145"/>
        <end position="146"/>
    </location>
    <ligand>
        <name>S-adenosyl-L-methionine</name>
        <dbReference type="ChEBI" id="CHEBI:59789"/>
    </ligand>
</feature>
<keyword evidence="1 2" id="KW-0489">Methyltransferase</keyword>
<comment type="subunit">
    <text evidence="1">Monomer.</text>
</comment>
<dbReference type="Pfam" id="PF04378">
    <property type="entry name" value="RsmJ"/>
    <property type="match status" value="1"/>
</dbReference>
<comment type="catalytic activity">
    <reaction evidence="1">
        <text>adenosine(2030) in 23S rRNA + S-adenosyl-L-methionine = N(6)-methyladenosine(2030) in 23S rRNA + S-adenosyl-L-homocysteine + H(+)</text>
        <dbReference type="Rhea" id="RHEA:43736"/>
        <dbReference type="Rhea" id="RHEA-COMP:10668"/>
        <dbReference type="Rhea" id="RHEA-COMP:10669"/>
        <dbReference type="ChEBI" id="CHEBI:15378"/>
        <dbReference type="ChEBI" id="CHEBI:57856"/>
        <dbReference type="ChEBI" id="CHEBI:59789"/>
        <dbReference type="ChEBI" id="CHEBI:74411"/>
        <dbReference type="ChEBI" id="CHEBI:74449"/>
        <dbReference type="EC" id="2.1.1.266"/>
    </reaction>
</comment>
<sequence length="288" mass="31600">MNYRHGYHAGNAGDVLKHAVMMLVLEHLRAKAKPFVVVDTHAGAGAYRLDGAEAGRTGEWRDGIGRLLDDPDPPAALRPYLDRVRAWRPDGGGVDGLWYPGSPLLARAALRAGDRLVAIEAHAETQATLARVLGRARGVVCRCGDGYRVLAGLLPPPERRGLVLIDPPFEARTEFSDMAEALRGAHRRFPTGQYMLWYPIKDPGLVESFHQTLVDTGIPRMVCVEMTVKPVTTVTGLAGAGLILVNPPWRLDATLGDVLPWLARRLARARGGYWRLDWLRGEDDGARI</sequence>
<feature type="binding site" evidence="1">
    <location>
        <position position="102"/>
    </location>
    <ligand>
        <name>S-adenosyl-L-methionine</name>
        <dbReference type="ChEBI" id="CHEBI:59789"/>
    </ligand>
</feature>
<keyword evidence="1" id="KW-0949">S-adenosyl-L-methionine</keyword>
<name>A0A7W6RCU0_9PROT</name>
<accession>A0A7W6RCU0</accession>
<dbReference type="GO" id="GO:0005829">
    <property type="term" value="C:cytosol"/>
    <property type="evidence" value="ECO:0007669"/>
    <property type="project" value="TreeGrafter"/>
</dbReference>
<dbReference type="InterPro" id="IPR029063">
    <property type="entry name" value="SAM-dependent_MTases_sf"/>
</dbReference>
<dbReference type="GO" id="GO:0036307">
    <property type="term" value="F:23S rRNA (adenine(2030)-N(6))-methyltransferase activity"/>
    <property type="evidence" value="ECO:0007669"/>
    <property type="project" value="UniProtKB-UniRule"/>
</dbReference>
<dbReference type="EC" id="2.1.1.266" evidence="1"/>
<dbReference type="RefSeq" id="WP_184044098.1">
    <property type="nucleotide sequence ID" value="NZ_JACIGK010000010.1"/>
</dbReference>